<evidence type="ECO:0000256" key="3">
    <source>
        <dbReference type="ARBA" id="ARBA00023125"/>
    </source>
</evidence>
<dbReference type="Gene3D" id="1.25.40.10">
    <property type="entry name" value="Tetratricopeptide repeat domain"/>
    <property type="match status" value="1"/>
</dbReference>
<comment type="similarity">
    <text evidence="1">Belongs to the AfsR/DnrI/RedD regulatory family.</text>
</comment>
<dbReference type="RefSeq" id="WP_144644419.1">
    <property type="nucleotide sequence ID" value="NZ_BNAX01000028.1"/>
</dbReference>
<dbReference type="SUPFAM" id="SSF46894">
    <property type="entry name" value="C-terminal effector domain of the bipartite response regulators"/>
    <property type="match status" value="1"/>
</dbReference>
<dbReference type="Proteomes" id="UP000318578">
    <property type="component" value="Unassembled WGS sequence"/>
</dbReference>
<dbReference type="PANTHER" id="PTHR35807:SF1">
    <property type="entry name" value="TRANSCRIPTIONAL REGULATOR REDD"/>
    <property type="match status" value="1"/>
</dbReference>
<dbReference type="SUPFAM" id="SSF52540">
    <property type="entry name" value="P-loop containing nucleoside triphosphate hydrolases"/>
    <property type="match status" value="1"/>
</dbReference>
<name>A0A557ZWX0_9PSEU</name>
<dbReference type="Gene3D" id="3.40.50.300">
    <property type="entry name" value="P-loop containing nucleotide triphosphate hydrolases"/>
    <property type="match status" value="1"/>
</dbReference>
<dbReference type="InterPro" id="IPR016032">
    <property type="entry name" value="Sig_transdc_resp-reg_C-effctor"/>
</dbReference>
<evidence type="ECO:0000259" key="6">
    <source>
        <dbReference type="PROSITE" id="PS51755"/>
    </source>
</evidence>
<evidence type="ECO:0000256" key="2">
    <source>
        <dbReference type="ARBA" id="ARBA00023015"/>
    </source>
</evidence>
<evidence type="ECO:0000256" key="1">
    <source>
        <dbReference type="ARBA" id="ARBA00005820"/>
    </source>
</evidence>
<evidence type="ECO:0000313" key="8">
    <source>
        <dbReference type="Proteomes" id="UP000318578"/>
    </source>
</evidence>
<evidence type="ECO:0000256" key="4">
    <source>
        <dbReference type="ARBA" id="ARBA00023163"/>
    </source>
</evidence>
<keyword evidence="8" id="KW-1185">Reference proteome</keyword>
<evidence type="ECO:0000256" key="5">
    <source>
        <dbReference type="PROSITE-ProRule" id="PRU01091"/>
    </source>
</evidence>
<dbReference type="GO" id="GO:0006355">
    <property type="term" value="P:regulation of DNA-templated transcription"/>
    <property type="evidence" value="ECO:0007669"/>
    <property type="project" value="InterPro"/>
</dbReference>
<dbReference type="EMBL" id="VJZA01000101">
    <property type="protein sequence ID" value="TVT16490.1"/>
    <property type="molecule type" value="Genomic_DNA"/>
</dbReference>
<keyword evidence="3 5" id="KW-0238">DNA-binding</keyword>
<proteinExistence type="inferred from homology"/>
<dbReference type="Pfam" id="PF03704">
    <property type="entry name" value="BTAD"/>
    <property type="match status" value="1"/>
</dbReference>
<feature type="domain" description="OmpR/PhoB-type" evidence="6">
    <location>
        <begin position="1"/>
        <end position="96"/>
    </location>
</feature>
<gene>
    <name evidence="7" type="ORF">FNH06_34540</name>
</gene>
<dbReference type="PANTHER" id="PTHR35807">
    <property type="entry name" value="TRANSCRIPTIONAL REGULATOR REDD-RELATED"/>
    <property type="match status" value="1"/>
</dbReference>
<dbReference type="AlphaFoldDB" id="A0A557ZWX0"/>
<dbReference type="SMART" id="SM01043">
    <property type="entry name" value="BTAD"/>
    <property type="match status" value="1"/>
</dbReference>
<reference evidence="7 8" key="1">
    <citation type="submission" date="2019-07" db="EMBL/GenBank/DDBJ databases">
        <title>New species of Amycolatopsis and Streptomyces.</title>
        <authorList>
            <person name="Duangmal K."/>
            <person name="Teo W.F.A."/>
            <person name="Lipun K."/>
        </authorList>
    </citation>
    <scope>NUCLEOTIDE SEQUENCE [LARGE SCALE GENOMIC DNA]</scope>
    <source>
        <strain evidence="7 8">JCM 30562</strain>
    </source>
</reference>
<dbReference type="InterPro" id="IPR027417">
    <property type="entry name" value="P-loop_NTPase"/>
</dbReference>
<dbReference type="Gene3D" id="1.10.10.10">
    <property type="entry name" value="Winged helix-like DNA-binding domain superfamily/Winged helix DNA-binding domain"/>
    <property type="match status" value="1"/>
</dbReference>
<evidence type="ECO:0000313" key="7">
    <source>
        <dbReference type="EMBL" id="TVT16490.1"/>
    </source>
</evidence>
<dbReference type="GO" id="GO:0000160">
    <property type="term" value="P:phosphorelay signal transduction system"/>
    <property type="evidence" value="ECO:0007669"/>
    <property type="project" value="InterPro"/>
</dbReference>
<keyword evidence="4" id="KW-0804">Transcription</keyword>
<dbReference type="SMART" id="SM00862">
    <property type="entry name" value="Trans_reg_C"/>
    <property type="match status" value="1"/>
</dbReference>
<dbReference type="GO" id="GO:0003677">
    <property type="term" value="F:DNA binding"/>
    <property type="evidence" value="ECO:0007669"/>
    <property type="project" value="UniProtKB-UniRule"/>
</dbReference>
<dbReference type="InterPro" id="IPR036388">
    <property type="entry name" value="WH-like_DNA-bd_sf"/>
</dbReference>
<sequence>MRFGVLGPLVAEDDRGPVDLKGPRHRAVLARLLIAKGRVVPVDRLVDDLWEDPPDGALGAIQTFVSTLRRALEPGRAPRAPARLLVTSPPGYALHAAPDGVDAWRFESAVTACGESLAGHRPAVALSQVDEALRLWRGPAYAEFDDQAWARSEIARLDELRALAAERRAEALLALGRAAEAVPDLDAHVATHPLREDGWRLLALALYRSGRQGDALAALRRARHVLASELGIDPAPGLRRLESDILAHSPDLDVPAAPAVQRLVGRGDELARLKAAAATTVARGRLALALISGDAGGGKTALAEALASELGWTTAWGTSPDREGVPTAWPWAQLLSALGADADVLAPAPAEDPVVARFSWHRGVGSYLAGVAQQGPLLLVLDDLHAAGAETLALLVSLVTDPVPQPVLVVATHRTTDVSAQLTEFLGRVARTEPTRIYLGGLSQPAVAELVRAITGDDVDEATVNAISQRSGGNPFFVRELACLLETDRDLSSVPPGVRDVVRYRVARLPEPVQVVLRRAAVLGTGLDLDLLAAVTGGEVLDAVETAVRHGFLVERGPQRFQFAHALVQDTVYGDLSRSRRARWHLETADAIERLRPDDVESLAHHYLLAGSPAAVRYARAAAEQAERRFAPHEAARLWQDALTAHDGSDDVRTRLDLTMGLVRALAVTGGLEQARHRRAEAIALADTLGDPLLTARVIGAFDVPAIWTENDDPVLARRIADVAERTLTALPPENRADRGRLLATLALELRNAGGDRARTAAREAEVIARELDEPTLLAFALDARFIQSFERAGLAPERARIGAELVALAARHALVTFEVLGHLILVQAHSALADFAAADRHAAAADRLGEDYQIPLVGVFTQWYQALRLAVLGSPAEAAYRAAAARLSGTGMSGVDNGILGLALLCDRVQRGEPLDVRADFGGYERWCRPLMTGRPVGSVPPSPHDLLYEARICLQAMVAIGHSDRATMERCHADLLPAAGELAGAGSGMVTLRPVAFYLGDLATALDDPRAEEHYRQAEAIARRAGAPHWAETARQRLGR</sequence>
<accession>A0A557ZWX0</accession>
<dbReference type="PROSITE" id="PS51755">
    <property type="entry name" value="OMPR_PHOB"/>
    <property type="match status" value="1"/>
</dbReference>
<dbReference type="CDD" id="cd15831">
    <property type="entry name" value="BTAD"/>
    <property type="match status" value="1"/>
</dbReference>
<comment type="caution">
    <text evidence="7">The sequence shown here is derived from an EMBL/GenBank/DDBJ whole genome shotgun (WGS) entry which is preliminary data.</text>
</comment>
<protein>
    <submittedName>
        <fullName evidence="7">AAA family ATPase</fullName>
    </submittedName>
</protein>
<dbReference type="InterPro" id="IPR041664">
    <property type="entry name" value="AAA_16"/>
</dbReference>
<keyword evidence="2" id="KW-0805">Transcription regulation</keyword>
<dbReference type="InterPro" id="IPR011990">
    <property type="entry name" value="TPR-like_helical_dom_sf"/>
</dbReference>
<organism evidence="7 8">
    <name type="scientific">Amycolatopsis acidiphila</name>
    <dbReference type="NCBI Taxonomy" id="715473"/>
    <lineage>
        <taxon>Bacteria</taxon>
        <taxon>Bacillati</taxon>
        <taxon>Actinomycetota</taxon>
        <taxon>Actinomycetes</taxon>
        <taxon>Pseudonocardiales</taxon>
        <taxon>Pseudonocardiaceae</taxon>
        <taxon>Amycolatopsis</taxon>
    </lineage>
</organism>
<feature type="DNA-binding region" description="OmpR/PhoB-type" evidence="5">
    <location>
        <begin position="1"/>
        <end position="96"/>
    </location>
</feature>
<dbReference type="InterPro" id="IPR005158">
    <property type="entry name" value="BTAD"/>
</dbReference>
<dbReference type="FunFam" id="1.25.40.10:FF:000222">
    <property type="entry name" value="SARP family transcriptional regulator"/>
    <property type="match status" value="1"/>
</dbReference>
<dbReference type="OrthoDB" id="134712at2"/>
<dbReference type="Pfam" id="PF00486">
    <property type="entry name" value="Trans_reg_C"/>
    <property type="match status" value="1"/>
</dbReference>
<dbReference type="InterPro" id="IPR051677">
    <property type="entry name" value="AfsR-DnrI-RedD_regulator"/>
</dbReference>
<dbReference type="Pfam" id="PF13191">
    <property type="entry name" value="AAA_16"/>
    <property type="match status" value="1"/>
</dbReference>
<dbReference type="SUPFAM" id="SSF48452">
    <property type="entry name" value="TPR-like"/>
    <property type="match status" value="1"/>
</dbReference>
<dbReference type="InterPro" id="IPR001867">
    <property type="entry name" value="OmpR/PhoB-type_DNA-bd"/>
</dbReference>